<evidence type="ECO:0000313" key="2">
    <source>
        <dbReference type="EMBL" id="AWL04236.1"/>
    </source>
</evidence>
<feature type="region of interest" description="Disordered" evidence="1">
    <location>
        <begin position="397"/>
        <end position="427"/>
    </location>
</feature>
<organism evidence="2 3">
    <name type="scientific">Massilia oculi</name>
    <dbReference type="NCBI Taxonomy" id="945844"/>
    <lineage>
        <taxon>Bacteria</taxon>
        <taxon>Pseudomonadati</taxon>
        <taxon>Pseudomonadota</taxon>
        <taxon>Betaproteobacteria</taxon>
        <taxon>Burkholderiales</taxon>
        <taxon>Oxalobacteraceae</taxon>
        <taxon>Telluria group</taxon>
        <taxon>Massilia</taxon>
    </lineage>
</organism>
<gene>
    <name evidence="2" type="ORF">DIR46_07180</name>
</gene>
<dbReference type="Pfam" id="PF04860">
    <property type="entry name" value="Phage_portal"/>
    <property type="match status" value="1"/>
</dbReference>
<dbReference type="Proteomes" id="UP000245820">
    <property type="component" value="Chromosome"/>
</dbReference>
<protein>
    <submittedName>
        <fullName evidence="2">Phage portal protein</fullName>
    </submittedName>
</protein>
<name>A0A2S2DH92_9BURK</name>
<keyword evidence="3" id="KW-1185">Reference proteome</keyword>
<dbReference type="InterPro" id="IPR006427">
    <property type="entry name" value="Portal_HK97"/>
</dbReference>
<evidence type="ECO:0000313" key="3">
    <source>
        <dbReference type="Proteomes" id="UP000245820"/>
    </source>
</evidence>
<dbReference type="RefSeq" id="WP_109344622.1">
    <property type="nucleotide sequence ID" value="NZ_CP029343.1"/>
</dbReference>
<dbReference type="InterPro" id="IPR006944">
    <property type="entry name" value="Phage/GTA_portal"/>
</dbReference>
<dbReference type="NCBIfam" id="TIGR01537">
    <property type="entry name" value="portal_HK97"/>
    <property type="match status" value="1"/>
</dbReference>
<feature type="compositionally biased region" description="Basic and acidic residues" evidence="1">
    <location>
        <begin position="397"/>
        <end position="406"/>
    </location>
</feature>
<reference evidence="2 3" key="1">
    <citation type="submission" date="2018-05" db="EMBL/GenBank/DDBJ databases">
        <title>Complete genome sequence of Massilia oculi sp. nov. CCUG 43427T (=DSM 26321T), the type strain of M. oculi, and comparison with genome sequences of other Massilia strains.</title>
        <authorList>
            <person name="Zhu B."/>
        </authorList>
    </citation>
    <scope>NUCLEOTIDE SEQUENCE [LARGE SCALE GENOMIC DNA]</scope>
    <source>
        <strain evidence="2 3">CCUG 43427</strain>
    </source>
</reference>
<dbReference type="KEGG" id="mtim:DIR46_07180"/>
<accession>A0A2S2DH92</accession>
<dbReference type="OrthoDB" id="9765386at2"/>
<proteinExistence type="predicted"/>
<dbReference type="AlphaFoldDB" id="A0A2S2DH92"/>
<feature type="region of interest" description="Disordered" evidence="1">
    <location>
        <begin position="11"/>
        <end position="33"/>
    </location>
</feature>
<feature type="compositionally biased region" description="Polar residues" evidence="1">
    <location>
        <begin position="412"/>
        <end position="427"/>
    </location>
</feature>
<dbReference type="EMBL" id="CP029343">
    <property type="protein sequence ID" value="AWL04236.1"/>
    <property type="molecule type" value="Genomic_DNA"/>
</dbReference>
<evidence type="ECO:0000256" key="1">
    <source>
        <dbReference type="SAM" id="MobiDB-lite"/>
    </source>
</evidence>
<sequence>MGFFDWFSRQPAEAGDNSAQASEEPAVPPWSMTPTHAAMTSADLMDFMRGGETASGEYVTTSKALENMALLRCVSLISESIGMLPLNLTIRGEEKAYAVDHPLYRVLKRRPNEFQGPYKFKSTMQLRALIHGNAYARVIWRGNTVVRLIPLDSRKVTPKMNDDFTVRYEVQRPDGSVVTLAARDIFHLADLAPDEHGLIGLSRVDKARESIGLSLQAQKAAARIFKNGVMAGGALSYPNKLNTQQIENIQNSLQARYAGADQAHKWMILEDGIKAEKWANTANDSQLQEGRNHQIEEIARAFGVPRPLLMMDDTSWGSGIEQLGIFFVQYGLQHWFDIWEDEVALKLLTEKESDLYAAKFNEHALLRGTLKDQADFFAKALGSGGSKPFMKQNEVRDRLDLPKSDDPAADSLESTLTRNANVPPATT</sequence>